<gene>
    <name evidence="11" type="ORF">A3J64_01145</name>
</gene>
<evidence type="ECO:0000256" key="9">
    <source>
        <dbReference type="SAM" id="SignalP"/>
    </source>
</evidence>
<keyword evidence="5 8" id="KW-0812">Transmembrane</keyword>
<reference evidence="11 12" key="1">
    <citation type="journal article" date="2016" name="Nat. Commun.">
        <title>Thousands of microbial genomes shed light on interconnected biogeochemical processes in an aquifer system.</title>
        <authorList>
            <person name="Anantharaman K."/>
            <person name="Brown C.T."/>
            <person name="Hug L.A."/>
            <person name="Sharon I."/>
            <person name="Castelle C.J."/>
            <person name="Probst A.J."/>
            <person name="Thomas B.C."/>
            <person name="Singh A."/>
            <person name="Wilkins M.J."/>
            <person name="Karaoz U."/>
            <person name="Brodie E.L."/>
            <person name="Williams K.H."/>
            <person name="Hubbard S.S."/>
            <person name="Banfield J.F."/>
        </authorList>
    </citation>
    <scope>NUCLEOTIDE SEQUENCE [LARGE SCALE GENOMIC DNA]</scope>
</reference>
<dbReference type="GO" id="GO:0005886">
    <property type="term" value="C:plasma membrane"/>
    <property type="evidence" value="ECO:0007669"/>
    <property type="project" value="UniProtKB-SubCell"/>
</dbReference>
<feature type="chain" id="PRO_5009582866" description="Glycosyltransferase RgtA/B/C/D-like domain-containing protein" evidence="9">
    <location>
        <begin position="26"/>
        <end position="444"/>
    </location>
</feature>
<keyword evidence="2" id="KW-1003">Cell membrane</keyword>
<evidence type="ECO:0000313" key="12">
    <source>
        <dbReference type="Proteomes" id="UP000177061"/>
    </source>
</evidence>
<feature type="transmembrane region" description="Helical" evidence="8">
    <location>
        <begin position="419"/>
        <end position="439"/>
    </location>
</feature>
<dbReference type="PANTHER" id="PTHR33908:SF11">
    <property type="entry name" value="MEMBRANE PROTEIN"/>
    <property type="match status" value="1"/>
</dbReference>
<evidence type="ECO:0000256" key="8">
    <source>
        <dbReference type="SAM" id="Phobius"/>
    </source>
</evidence>
<dbReference type="STRING" id="1801997.A3J64_01145"/>
<feature type="transmembrane region" description="Helical" evidence="8">
    <location>
        <begin position="79"/>
        <end position="99"/>
    </location>
</feature>
<feature type="transmembrane region" description="Helical" evidence="8">
    <location>
        <begin position="201"/>
        <end position="221"/>
    </location>
</feature>
<evidence type="ECO:0000256" key="5">
    <source>
        <dbReference type="ARBA" id="ARBA00022692"/>
    </source>
</evidence>
<organism evidence="11 12">
    <name type="scientific">Candidatus Portnoybacteria bacterium RIFCSPHIGHO2_12_FULL_38_9</name>
    <dbReference type="NCBI Taxonomy" id="1801997"/>
    <lineage>
        <taxon>Bacteria</taxon>
        <taxon>Candidatus Portnoyibacteriota</taxon>
    </lineage>
</organism>
<dbReference type="PANTHER" id="PTHR33908">
    <property type="entry name" value="MANNOSYLTRANSFERASE YKCB-RELATED"/>
    <property type="match status" value="1"/>
</dbReference>
<evidence type="ECO:0000256" key="6">
    <source>
        <dbReference type="ARBA" id="ARBA00022989"/>
    </source>
</evidence>
<evidence type="ECO:0000256" key="4">
    <source>
        <dbReference type="ARBA" id="ARBA00022679"/>
    </source>
</evidence>
<evidence type="ECO:0000256" key="1">
    <source>
        <dbReference type="ARBA" id="ARBA00004651"/>
    </source>
</evidence>
<evidence type="ECO:0000313" key="11">
    <source>
        <dbReference type="EMBL" id="OGZ37102.1"/>
    </source>
</evidence>
<dbReference type="Proteomes" id="UP000177061">
    <property type="component" value="Unassembled WGS sequence"/>
</dbReference>
<dbReference type="EMBL" id="MHNB01000015">
    <property type="protein sequence ID" value="OGZ37102.1"/>
    <property type="molecule type" value="Genomic_DNA"/>
</dbReference>
<keyword evidence="6 8" id="KW-1133">Transmembrane helix</keyword>
<feature type="transmembrane region" description="Helical" evidence="8">
    <location>
        <begin position="156"/>
        <end position="189"/>
    </location>
</feature>
<dbReference type="Pfam" id="PF13231">
    <property type="entry name" value="PMT_2"/>
    <property type="match status" value="1"/>
</dbReference>
<evidence type="ECO:0000256" key="7">
    <source>
        <dbReference type="ARBA" id="ARBA00023136"/>
    </source>
</evidence>
<dbReference type="InterPro" id="IPR050297">
    <property type="entry name" value="LipidA_mod_glycosyltrf_83"/>
</dbReference>
<keyword evidence="3" id="KW-0328">Glycosyltransferase</keyword>
<feature type="transmembrane region" description="Helical" evidence="8">
    <location>
        <begin position="111"/>
        <end position="144"/>
    </location>
</feature>
<keyword evidence="9" id="KW-0732">Signal</keyword>
<proteinExistence type="predicted"/>
<dbReference type="GO" id="GO:0016763">
    <property type="term" value="F:pentosyltransferase activity"/>
    <property type="evidence" value="ECO:0007669"/>
    <property type="project" value="TreeGrafter"/>
</dbReference>
<feature type="signal peptide" evidence="9">
    <location>
        <begin position="1"/>
        <end position="25"/>
    </location>
</feature>
<feature type="domain" description="Glycosyltransferase RgtA/B/C/D-like" evidence="10">
    <location>
        <begin position="64"/>
        <end position="217"/>
    </location>
</feature>
<evidence type="ECO:0000256" key="2">
    <source>
        <dbReference type="ARBA" id="ARBA00022475"/>
    </source>
</evidence>
<dbReference type="InterPro" id="IPR038731">
    <property type="entry name" value="RgtA/B/C-like"/>
</dbReference>
<protein>
    <recommendedName>
        <fullName evidence="10">Glycosyltransferase RgtA/B/C/D-like domain-containing protein</fullName>
    </recommendedName>
</protein>
<accession>A0A1G2FH35</accession>
<keyword evidence="4" id="KW-0808">Transferase</keyword>
<evidence type="ECO:0000256" key="3">
    <source>
        <dbReference type="ARBA" id="ARBA00022676"/>
    </source>
</evidence>
<dbReference type="GO" id="GO:0009103">
    <property type="term" value="P:lipopolysaccharide biosynthetic process"/>
    <property type="evidence" value="ECO:0007669"/>
    <property type="project" value="UniProtKB-ARBA"/>
</dbReference>
<feature type="transmembrane region" description="Helical" evidence="8">
    <location>
        <begin position="361"/>
        <end position="382"/>
    </location>
</feature>
<evidence type="ECO:0000259" key="10">
    <source>
        <dbReference type="Pfam" id="PF13231"/>
    </source>
</evidence>
<dbReference type="AlphaFoldDB" id="A0A1G2FH35"/>
<sequence>MKRIKNKKFVLFLFFLSIASAVVWAWPFSRPGDTSLDTAKAILENGLFSNHYLMEFMMDRISYPIFMAGVFKVFGQNLMIIRIIQVFIYAGLVLLIYKFCQDFFGERTAKLAGFIAAVSYTLASFTGWLYREIIFTTLVFLLVYLLYQAQRREKNIWFVLAGLVFGLAVLTNSIIQFFLFIIIANFLFLNRGGIKKVIPQLALFFMAVLSIISPFIISNYLNFKVSPFPFGAREGLVIYMRVEKMKAIEGKYLSHFIGNATGDFIAQKLFDDYDPNEARLGWQNREEWKKMIYQEGRDVKEVDRELTEKSIREIFKHPVQFLKMSSIDFLKYNTPMVPDVRMQHMFAEPGSHPEFSDFTKIAIILSIRFIYLIFAILIIYAIVRNIKNWPKIGWPVLIIVYFNLIFSNLHAIARYSLPIYPFYIIFLALGVLIIWDKLIKEKSR</sequence>
<comment type="subcellular location">
    <subcellularLocation>
        <location evidence="1">Cell membrane</location>
        <topology evidence="1">Multi-pass membrane protein</topology>
    </subcellularLocation>
</comment>
<name>A0A1G2FH35_9BACT</name>
<feature type="transmembrane region" description="Helical" evidence="8">
    <location>
        <begin position="394"/>
        <end position="413"/>
    </location>
</feature>
<comment type="caution">
    <text evidence="11">The sequence shown here is derived from an EMBL/GenBank/DDBJ whole genome shotgun (WGS) entry which is preliminary data.</text>
</comment>
<keyword evidence="7 8" id="KW-0472">Membrane</keyword>